<sequence>MPNQKVREGSETGDQKDKPCSTSHSSESFGIGNGAGGGG</sequence>
<dbReference type="RefSeq" id="XP_012184247.1">
    <property type="nucleotide sequence ID" value="XM_012328857.1"/>
</dbReference>
<dbReference type="Proteomes" id="UP000006352">
    <property type="component" value="Unassembled WGS sequence"/>
</dbReference>
<evidence type="ECO:0000313" key="3">
    <source>
        <dbReference type="Proteomes" id="UP000006352"/>
    </source>
</evidence>
<dbReference type="InParanoid" id="J4H4G7"/>
<gene>
    <name evidence="2" type="ORF">FIBRA_07161</name>
</gene>
<reference evidence="2 3" key="1">
    <citation type="journal article" date="2012" name="Appl. Environ. Microbiol.">
        <title>Short-read sequencing for genomic analysis of the brown rot fungus Fibroporia radiculosa.</title>
        <authorList>
            <person name="Tang J.D."/>
            <person name="Perkins A.D."/>
            <person name="Sonstegard T.S."/>
            <person name="Schroeder S.G."/>
            <person name="Burgess S.C."/>
            <person name="Diehl S.V."/>
        </authorList>
    </citation>
    <scope>NUCLEOTIDE SEQUENCE [LARGE SCALE GENOMIC DNA]</scope>
    <source>
        <strain evidence="2 3">TFFH 294</strain>
    </source>
</reference>
<keyword evidence="3" id="KW-1185">Reference proteome</keyword>
<feature type="compositionally biased region" description="Basic and acidic residues" evidence="1">
    <location>
        <begin position="1"/>
        <end position="19"/>
    </location>
</feature>
<dbReference type="AlphaFoldDB" id="J4H4G7"/>
<evidence type="ECO:0000256" key="1">
    <source>
        <dbReference type="SAM" id="MobiDB-lite"/>
    </source>
</evidence>
<name>J4H4G7_9APHY</name>
<protein>
    <submittedName>
        <fullName evidence="2">Uncharacterized protein</fullName>
    </submittedName>
</protein>
<dbReference type="GeneID" id="24099875"/>
<proteinExistence type="predicted"/>
<feature type="region of interest" description="Disordered" evidence="1">
    <location>
        <begin position="1"/>
        <end position="39"/>
    </location>
</feature>
<accession>J4H4G7</accession>
<dbReference type="HOGENOM" id="CLU_3320039_0_0_1"/>
<organism evidence="2 3">
    <name type="scientific">Fibroporia radiculosa</name>
    <dbReference type="NCBI Taxonomy" id="599839"/>
    <lineage>
        <taxon>Eukaryota</taxon>
        <taxon>Fungi</taxon>
        <taxon>Dikarya</taxon>
        <taxon>Basidiomycota</taxon>
        <taxon>Agaricomycotina</taxon>
        <taxon>Agaricomycetes</taxon>
        <taxon>Polyporales</taxon>
        <taxon>Fibroporiaceae</taxon>
        <taxon>Fibroporia</taxon>
    </lineage>
</organism>
<evidence type="ECO:0000313" key="2">
    <source>
        <dbReference type="EMBL" id="CCM04964.1"/>
    </source>
</evidence>
<dbReference type="EMBL" id="HE797174">
    <property type="protein sequence ID" value="CCM04964.1"/>
    <property type="molecule type" value="Genomic_DNA"/>
</dbReference>